<dbReference type="PANTHER" id="PTHR40446:SF2">
    <property type="entry name" value="N-ACETYLGLUCOSAMINE-1-PHOSPHODIESTER ALPHA-N-ACETYLGLUCOSAMINIDASE"/>
    <property type="match status" value="1"/>
</dbReference>
<dbReference type="EMBL" id="VKID01000001">
    <property type="protein sequence ID" value="TRY00287.1"/>
    <property type="molecule type" value="Genomic_DNA"/>
</dbReference>
<gene>
    <name evidence="3" type="ORF">FNV44_04360</name>
</gene>
<name>A0A553IJ99_ACHLA</name>
<keyword evidence="1" id="KW-0732">Signal</keyword>
<keyword evidence="3" id="KW-0378">Hydrolase</keyword>
<evidence type="ECO:0000259" key="2">
    <source>
        <dbReference type="Pfam" id="PF09992"/>
    </source>
</evidence>
<dbReference type="PANTHER" id="PTHR40446">
    <property type="entry name" value="N-ACETYLGLUCOSAMINE-1-PHOSPHODIESTER ALPHA-N-ACETYLGLUCOSAMINIDASE"/>
    <property type="match status" value="1"/>
</dbReference>
<feature type="chain" id="PRO_5022984184" evidence="1">
    <location>
        <begin position="25"/>
        <end position="520"/>
    </location>
</feature>
<proteinExistence type="predicted"/>
<accession>A0A553IJ99</accession>
<sequence length="520" mass="58131">MKKILITIFVSIMLILSFTPSTQAQELFRFEHQLSERRYVDGIEHIKRVGTMTYGEEVTSQHYNYLGVNVKTTDYNIIASDNYRPYEWGMSNLVAHIETAKQRFPHLDFVGGVNGDFYDINNTGRASNTHIVNFEVKHRGPTNGRNAVGFTDDGDMVYGTPSFLGQHLNILNEYKELKMRLKIDRINQLPQNDLEIAIFHQNYASEIPADFHKVIINASDLKSDASGNINYSKGVLDSKTTDAHTMEEKTFVLVGKAFQDDNLITSSDTILVQELLGNGFENVRNAIGTGQLLVKDGAVQHAAFKSLPSNNMAHFRHPRTAIGQKADGTVFFIVVDGRDALSGKYGVKYSELGELMKMHGAVTAFNLDGGGSSTMLLRNSETGEYEGLNTFSDGHMRSISNGLLFARGDLEPVFVEIPYPDTRTPFEAPTGLFIDSEGVFHFTGNSEHMEYVLKINGREQYLTKETISLLLAPGQHEIQVRVKGNAEYSTSPFSESYTYNVHKNDVKIILDLIRNIAQGN</sequence>
<feature type="signal peptide" evidence="1">
    <location>
        <begin position="1"/>
        <end position="24"/>
    </location>
</feature>
<dbReference type="RefSeq" id="WP_012242217.1">
    <property type="nucleotide sequence ID" value="NZ_JACAOE010000001.1"/>
</dbReference>
<keyword evidence="3" id="KW-0326">Glycosidase</keyword>
<dbReference type="AlphaFoldDB" id="A0A553IJ99"/>
<organism evidence="3 4">
    <name type="scientific">Acholeplasma laidlawii</name>
    <dbReference type="NCBI Taxonomy" id="2148"/>
    <lineage>
        <taxon>Bacteria</taxon>
        <taxon>Bacillati</taxon>
        <taxon>Mycoplasmatota</taxon>
        <taxon>Mollicutes</taxon>
        <taxon>Acholeplasmatales</taxon>
        <taxon>Acholeplasmataceae</taxon>
        <taxon>Acholeplasma</taxon>
    </lineage>
</organism>
<dbReference type="GeneID" id="41338449"/>
<evidence type="ECO:0000313" key="3">
    <source>
        <dbReference type="EMBL" id="TRY00287.1"/>
    </source>
</evidence>
<comment type="caution">
    <text evidence="3">The sequence shown here is derived from an EMBL/GenBank/DDBJ whole genome shotgun (WGS) entry which is preliminary data.</text>
</comment>
<evidence type="ECO:0000313" key="4">
    <source>
        <dbReference type="Proteomes" id="UP000315938"/>
    </source>
</evidence>
<feature type="domain" description="Phosphodiester glycosidase" evidence="2">
    <location>
        <begin position="256"/>
        <end position="405"/>
    </location>
</feature>
<dbReference type="GO" id="GO:0016798">
    <property type="term" value="F:hydrolase activity, acting on glycosyl bonds"/>
    <property type="evidence" value="ECO:0007669"/>
    <property type="project" value="UniProtKB-KW"/>
</dbReference>
<dbReference type="Proteomes" id="UP000315938">
    <property type="component" value="Unassembled WGS sequence"/>
</dbReference>
<protein>
    <submittedName>
        <fullName evidence="3">Phosphodiester glycosidase family protein</fullName>
    </submittedName>
</protein>
<evidence type="ECO:0000256" key="1">
    <source>
        <dbReference type="SAM" id="SignalP"/>
    </source>
</evidence>
<dbReference type="InterPro" id="IPR018711">
    <property type="entry name" value="NAGPA"/>
</dbReference>
<dbReference type="Pfam" id="PF09992">
    <property type="entry name" value="NAGPA"/>
    <property type="match status" value="1"/>
</dbReference>
<reference evidence="3 4" key="1">
    <citation type="submission" date="2019-07" db="EMBL/GenBank/DDBJ databases">
        <title>Genome sequence of Acholeplasma laidlawii strain with increased resistance to erythromycin.</title>
        <authorList>
            <person name="Medvedeva E.S."/>
            <person name="Baranova N.B."/>
            <person name="Siniagina M.N."/>
            <person name="Mouzykantov A."/>
            <person name="Chernova O.A."/>
            <person name="Chernov V.M."/>
        </authorList>
    </citation>
    <scope>NUCLEOTIDE SEQUENCE [LARGE SCALE GENOMIC DNA]</scope>
    <source>
        <strain evidence="3 4">PG8REry</strain>
    </source>
</reference>